<feature type="region of interest" description="Disordered" evidence="3">
    <location>
        <begin position="123"/>
        <end position="272"/>
    </location>
</feature>
<sequence>MQRCSESEFLEFRQRIKESIRKNTQVENDIAPNSEQSKRNPPYNDFGSFFGPSQTVIAPRVLRESKPMFENKLLTEKMLNSIQTKKSSGSGTKNPKEELKRKVEKLKDSRDYSFLLSDDAKLPVLKEEPLSQNPATPNPRPDSSGSQLQPRPGSSTNGQAKMKKVSSVNSQTHRKSSKLSPQRADSVPRSQTCQRPLTSSKPLTCVPRSQTSQRPLTSSKPLTCVPRNQGVKQRKVSQEVTLSPSKSISSKPPLKRQPHQLKKKLKKKMSKDDELALEMVRKMCNTDRYKGRDFDDYDDENMETNFQDLIKEEKRSEKLAKKEDAEQLRIFLKLYTTCSMKFLKEGKNLKQRLCLYEVTSISSSSKGTKNGDLVAFACKKIW</sequence>
<dbReference type="Pfam" id="PF08243">
    <property type="entry name" value="SPT2"/>
    <property type="match status" value="1"/>
</dbReference>
<dbReference type="AlphaFoldDB" id="A0A565C8C3"/>
<evidence type="ECO:0000313" key="5">
    <source>
        <dbReference type="Proteomes" id="UP000489600"/>
    </source>
</evidence>
<dbReference type="InterPro" id="IPR013256">
    <property type="entry name" value="Chromatin_SPT2"/>
</dbReference>
<protein>
    <submittedName>
        <fullName evidence="4">Uncharacterized protein</fullName>
    </submittedName>
</protein>
<name>A0A565C8C3_9BRAS</name>
<dbReference type="OrthoDB" id="6259853at2759"/>
<feature type="compositionally biased region" description="Polar residues" evidence="3">
    <location>
        <begin position="80"/>
        <end position="93"/>
    </location>
</feature>
<comment type="caution">
    <text evidence="4">The sequence shown here is derived from an EMBL/GenBank/DDBJ whole genome shotgun (WGS) entry which is preliminary data.</text>
</comment>
<feature type="compositionally biased region" description="Polar residues" evidence="3">
    <location>
        <begin position="130"/>
        <end position="159"/>
    </location>
</feature>
<feature type="compositionally biased region" description="Basic and acidic residues" evidence="3">
    <location>
        <begin position="94"/>
        <end position="110"/>
    </location>
</feature>
<feature type="compositionally biased region" description="Polar residues" evidence="3">
    <location>
        <begin position="22"/>
        <end position="35"/>
    </location>
</feature>
<keyword evidence="5" id="KW-1185">Reference proteome</keyword>
<evidence type="ECO:0000313" key="4">
    <source>
        <dbReference type="EMBL" id="VVB09857.1"/>
    </source>
</evidence>
<feature type="region of interest" description="Disordered" evidence="3">
    <location>
        <begin position="21"/>
        <end position="51"/>
    </location>
</feature>
<dbReference type="GO" id="GO:0006360">
    <property type="term" value="P:transcription by RNA polymerase I"/>
    <property type="evidence" value="ECO:0007669"/>
    <property type="project" value="TreeGrafter"/>
</dbReference>
<dbReference type="GO" id="GO:0006334">
    <property type="term" value="P:nucleosome assembly"/>
    <property type="evidence" value="ECO:0007669"/>
    <property type="project" value="TreeGrafter"/>
</dbReference>
<feature type="region of interest" description="Disordered" evidence="3">
    <location>
        <begin position="80"/>
        <end position="110"/>
    </location>
</feature>
<gene>
    <name evidence="4" type="ORF">ANE_LOCUS20301</name>
</gene>
<dbReference type="GO" id="GO:0042393">
    <property type="term" value="F:histone binding"/>
    <property type="evidence" value="ECO:0007669"/>
    <property type="project" value="TreeGrafter"/>
</dbReference>
<comment type="similarity">
    <text evidence="1">Belongs to the SPT2 family.</text>
</comment>
<dbReference type="PANTHER" id="PTHR22691:SF8">
    <property type="entry name" value="PROTEIN SPT2 HOMOLOG"/>
    <property type="match status" value="1"/>
</dbReference>
<keyword evidence="2" id="KW-0175">Coiled coil</keyword>
<evidence type="ECO:0000256" key="1">
    <source>
        <dbReference type="ARBA" id="ARBA00006461"/>
    </source>
</evidence>
<reference evidence="4" key="1">
    <citation type="submission" date="2019-07" db="EMBL/GenBank/DDBJ databases">
        <authorList>
            <person name="Dittberner H."/>
        </authorList>
    </citation>
    <scope>NUCLEOTIDE SEQUENCE [LARGE SCALE GENOMIC DNA]</scope>
</reference>
<evidence type="ECO:0000256" key="3">
    <source>
        <dbReference type="SAM" id="MobiDB-lite"/>
    </source>
</evidence>
<organism evidence="4 5">
    <name type="scientific">Arabis nemorensis</name>
    <dbReference type="NCBI Taxonomy" id="586526"/>
    <lineage>
        <taxon>Eukaryota</taxon>
        <taxon>Viridiplantae</taxon>
        <taxon>Streptophyta</taxon>
        <taxon>Embryophyta</taxon>
        <taxon>Tracheophyta</taxon>
        <taxon>Spermatophyta</taxon>
        <taxon>Magnoliopsida</taxon>
        <taxon>eudicotyledons</taxon>
        <taxon>Gunneridae</taxon>
        <taxon>Pentapetalae</taxon>
        <taxon>rosids</taxon>
        <taxon>malvids</taxon>
        <taxon>Brassicales</taxon>
        <taxon>Brassicaceae</taxon>
        <taxon>Arabideae</taxon>
        <taxon>Arabis</taxon>
    </lineage>
</organism>
<accession>A0A565C8C3</accession>
<feature type="compositionally biased region" description="Basic residues" evidence="3">
    <location>
        <begin position="253"/>
        <end position="269"/>
    </location>
</feature>
<dbReference type="GO" id="GO:0005730">
    <property type="term" value="C:nucleolus"/>
    <property type="evidence" value="ECO:0007669"/>
    <property type="project" value="TreeGrafter"/>
</dbReference>
<dbReference type="PANTHER" id="PTHR22691">
    <property type="entry name" value="YEAST SPT2-RELATED"/>
    <property type="match status" value="1"/>
</dbReference>
<dbReference type="GO" id="GO:0003677">
    <property type="term" value="F:DNA binding"/>
    <property type="evidence" value="ECO:0007669"/>
    <property type="project" value="TreeGrafter"/>
</dbReference>
<dbReference type="Proteomes" id="UP000489600">
    <property type="component" value="Unassembled WGS sequence"/>
</dbReference>
<dbReference type="SMART" id="SM00784">
    <property type="entry name" value="SPT2"/>
    <property type="match status" value="1"/>
</dbReference>
<feature type="compositionally biased region" description="Polar residues" evidence="3">
    <location>
        <begin position="188"/>
        <end position="221"/>
    </location>
</feature>
<evidence type="ECO:0000256" key="2">
    <source>
        <dbReference type="ARBA" id="ARBA00023054"/>
    </source>
</evidence>
<dbReference type="EMBL" id="CABITT030000007">
    <property type="protein sequence ID" value="VVB09857.1"/>
    <property type="molecule type" value="Genomic_DNA"/>
</dbReference>
<proteinExistence type="inferred from homology"/>
<feature type="compositionally biased region" description="Low complexity" evidence="3">
    <location>
        <begin position="242"/>
        <end position="252"/>
    </location>
</feature>